<name>A0A7J9SGV7_9EURY</name>
<protein>
    <submittedName>
        <fullName evidence="1">Gamma carbonic anhydrase family protein</fullName>
    </submittedName>
</protein>
<proteinExistence type="predicted"/>
<sequence length="167" mass="17887">MEREVMGASPSVADSAFVSEMAYLVGDVDVGADASLWPFVCLRGDIRDTVVGEATNVQEFSMLHGSHIGDRVTVGHNVVIDHAVVGDDALIGMSSTIQFDATVESNSLVAAGSLVTEDTVVPEGHLAYGVPAETRELTPEQAAVIEDTVEHYRENRRRYKKAGGLEQ</sequence>
<dbReference type="InterPro" id="IPR047324">
    <property type="entry name" value="LbH_gamma_CA-like"/>
</dbReference>
<dbReference type="EMBL" id="JACKXD010000002">
    <property type="protein sequence ID" value="MBB6646195.1"/>
    <property type="molecule type" value="Genomic_DNA"/>
</dbReference>
<dbReference type="Proteomes" id="UP000546257">
    <property type="component" value="Unassembled WGS sequence"/>
</dbReference>
<evidence type="ECO:0000313" key="2">
    <source>
        <dbReference type="Proteomes" id="UP000546257"/>
    </source>
</evidence>
<accession>A0A7J9SGV7</accession>
<dbReference type="InterPro" id="IPR011004">
    <property type="entry name" value="Trimer_LpxA-like_sf"/>
</dbReference>
<dbReference type="AlphaFoldDB" id="A0A7J9SGV7"/>
<evidence type="ECO:0000313" key="1">
    <source>
        <dbReference type="EMBL" id="MBB6646195.1"/>
    </source>
</evidence>
<dbReference type="Gene3D" id="2.160.10.10">
    <property type="entry name" value="Hexapeptide repeat proteins"/>
    <property type="match status" value="1"/>
</dbReference>
<organism evidence="1 2">
    <name type="scientific">Halobellus ruber</name>
    <dbReference type="NCBI Taxonomy" id="2761102"/>
    <lineage>
        <taxon>Archaea</taxon>
        <taxon>Methanobacteriati</taxon>
        <taxon>Methanobacteriota</taxon>
        <taxon>Stenosarchaea group</taxon>
        <taxon>Halobacteria</taxon>
        <taxon>Halobacteriales</taxon>
        <taxon>Haloferacaceae</taxon>
        <taxon>Halobellus</taxon>
    </lineage>
</organism>
<dbReference type="Pfam" id="PF14602">
    <property type="entry name" value="Hexapep_2"/>
    <property type="match status" value="1"/>
</dbReference>
<comment type="caution">
    <text evidence="1">The sequence shown here is derived from an EMBL/GenBank/DDBJ whole genome shotgun (WGS) entry which is preliminary data.</text>
</comment>
<dbReference type="RefSeq" id="WP_185192546.1">
    <property type="nucleotide sequence ID" value="NZ_JACKXD010000002.1"/>
</dbReference>
<dbReference type="SUPFAM" id="SSF51161">
    <property type="entry name" value="Trimeric LpxA-like enzymes"/>
    <property type="match status" value="1"/>
</dbReference>
<keyword evidence="2" id="KW-1185">Reference proteome</keyword>
<gene>
    <name evidence="1" type="ORF">H5V44_07820</name>
</gene>
<reference evidence="1 2" key="1">
    <citation type="submission" date="2020-08" db="EMBL/GenBank/DDBJ databases">
        <authorList>
            <person name="Seo M.-J."/>
        </authorList>
    </citation>
    <scope>NUCLEOTIDE SEQUENCE [LARGE SCALE GENOMIC DNA]</scope>
    <source>
        <strain evidence="1 2">MBLA0160</strain>
    </source>
</reference>
<dbReference type="InterPro" id="IPR050484">
    <property type="entry name" value="Transf_Hexapept/Carb_Anhydrase"/>
</dbReference>
<dbReference type="PANTHER" id="PTHR13061">
    <property type="entry name" value="DYNACTIN SUBUNIT P25"/>
    <property type="match status" value="1"/>
</dbReference>
<dbReference type="InterPro" id="IPR001451">
    <property type="entry name" value="Hexapep"/>
</dbReference>
<dbReference type="PANTHER" id="PTHR13061:SF29">
    <property type="entry name" value="GAMMA CARBONIC ANHYDRASE-LIKE 1, MITOCHONDRIAL-RELATED"/>
    <property type="match status" value="1"/>
</dbReference>
<dbReference type="CDD" id="cd04645">
    <property type="entry name" value="LbH_gamma_CA_like"/>
    <property type="match status" value="1"/>
</dbReference>